<dbReference type="InterPro" id="IPR008620">
    <property type="entry name" value="FixH"/>
</dbReference>
<keyword evidence="1" id="KW-0812">Transmembrane</keyword>
<dbReference type="AlphaFoldDB" id="A0A2U8GKU3"/>
<dbReference type="EMBL" id="CP022187">
    <property type="protein sequence ID" value="AWI74171.1"/>
    <property type="molecule type" value="Genomic_DNA"/>
</dbReference>
<reference evidence="2 3" key="1">
    <citation type="submission" date="2017-06" db="EMBL/GenBank/DDBJ databases">
        <title>Azoarcus.</title>
        <authorList>
            <person name="Woo J.-H."/>
            <person name="Kim H.-S."/>
        </authorList>
    </citation>
    <scope>NUCLEOTIDE SEQUENCE [LARGE SCALE GENOMIC DNA]</scope>
    <source>
        <strain evidence="2 3">TSPY31</strain>
    </source>
</reference>
<protein>
    <submittedName>
        <fullName evidence="2">Nitrogen fixation protein FixH</fullName>
    </submittedName>
</protein>
<gene>
    <name evidence="2" type="ORF">CEW83_02150</name>
</gene>
<proteinExistence type="predicted"/>
<name>A0A2U8GKU3_9RHOO</name>
<dbReference type="RefSeq" id="WP_108947879.1">
    <property type="nucleotide sequence ID" value="NZ_CP022187.1"/>
</dbReference>
<organism evidence="2 3">
    <name type="scientific">Parazoarcus communis</name>
    <dbReference type="NCBI Taxonomy" id="41977"/>
    <lineage>
        <taxon>Bacteria</taxon>
        <taxon>Pseudomonadati</taxon>
        <taxon>Pseudomonadota</taxon>
        <taxon>Betaproteobacteria</taxon>
        <taxon>Rhodocyclales</taxon>
        <taxon>Zoogloeaceae</taxon>
        <taxon>Parazoarcus</taxon>
    </lineage>
</organism>
<dbReference type="Proteomes" id="UP000244930">
    <property type="component" value="Chromosome"/>
</dbReference>
<dbReference type="Pfam" id="PF05751">
    <property type="entry name" value="FixH"/>
    <property type="match status" value="1"/>
</dbReference>
<keyword evidence="1" id="KW-0472">Membrane</keyword>
<keyword evidence="1" id="KW-1133">Transmembrane helix</keyword>
<dbReference type="KEGG" id="acom:CEW83_02150"/>
<evidence type="ECO:0000313" key="2">
    <source>
        <dbReference type="EMBL" id="AWI74171.1"/>
    </source>
</evidence>
<evidence type="ECO:0000313" key="3">
    <source>
        <dbReference type="Proteomes" id="UP000244930"/>
    </source>
</evidence>
<evidence type="ECO:0000256" key="1">
    <source>
        <dbReference type="SAM" id="Phobius"/>
    </source>
</evidence>
<keyword evidence="3" id="KW-1185">Reference proteome</keyword>
<accession>A0A2U8GKU3</accession>
<feature type="transmembrane region" description="Helical" evidence="1">
    <location>
        <begin position="20"/>
        <end position="41"/>
    </location>
</feature>
<sequence>MSVFVSDKKPDPWYKQGWPWFLIALPATAVVAGTITMVIAVRTWDGLVVDDYYKEGKAIVQTIGRTERARELGLKALVQVRSESVRIEVAAADIDNVPGVIHLTIAHPTQGGSDQELVLNGQGGVFEGAVAPLSTGRWLFQIENESRSWRMNGAAYLPTETEIRIDPSGS</sequence>